<accession>A0A0H5BHQ3</accession>
<dbReference type="PRINTS" id="PR00303">
    <property type="entry name" value="SECYTRNLCASE"/>
</dbReference>
<geneLocation type="nucleomorph" evidence="2"/>
<dbReference type="SUPFAM" id="SSF103491">
    <property type="entry name" value="Preprotein translocase SecY subunit"/>
    <property type="match status" value="1"/>
</dbReference>
<dbReference type="InterPro" id="IPR002208">
    <property type="entry name" value="SecY/SEC61-alpha"/>
</dbReference>
<name>A0A0H5BHQ3_9EUKA</name>
<dbReference type="Gene3D" id="1.10.3370.10">
    <property type="entry name" value="SecY subunit domain"/>
    <property type="match status" value="1"/>
</dbReference>
<dbReference type="Pfam" id="PF00344">
    <property type="entry name" value="SecY"/>
    <property type="match status" value="1"/>
</dbReference>
<dbReference type="GO" id="GO:0015031">
    <property type="term" value="P:protein transport"/>
    <property type="evidence" value="ECO:0007669"/>
    <property type="project" value="InterPro"/>
</dbReference>
<dbReference type="EMBL" id="AB996601">
    <property type="protein sequence ID" value="BAS01678.1"/>
    <property type="molecule type" value="Genomic_DNA"/>
</dbReference>
<dbReference type="PIRSF" id="PIRSF004557">
    <property type="entry name" value="SecY"/>
    <property type="match status" value="1"/>
</dbReference>
<dbReference type="InterPro" id="IPR023201">
    <property type="entry name" value="SecY_dom_sf"/>
</dbReference>
<reference evidence="2" key="1">
    <citation type="journal article" date="2015" name="Genome Biol. Evol.">
        <title>Nucleomorph Genome Sequences of Two Chlorarachniophytes, Amorphochlora amoebiformis and Lotharella vacuolata.</title>
        <authorList>
            <person name="Suzuki S."/>
            <person name="Shirato S."/>
            <person name="Hirakawa Y."/>
            <person name="Ishida K."/>
        </authorList>
    </citation>
    <scope>NUCLEOTIDE SEQUENCE</scope>
    <source>
        <strain evidence="2">CCMP240</strain>
    </source>
</reference>
<keyword evidence="1" id="KW-0812">Transmembrane</keyword>
<keyword evidence="2" id="KW-0542">Nucleomorph</keyword>
<feature type="transmembrane region" description="Helical" evidence="1">
    <location>
        <begin position="63"/>
        <end position="83"/>
    </location>
</feature>
<gene>
    <name evidence="2" type="primary">secY</name>
</gene>
<organism evidence="2">
    <name type="scientific">Lotharella vacuolata</name>
    <dbReference type="NCBI Taxonomy" id="74820"/>
    <lineage>
        <taxon>Eukaryota</taxon>
        <taxon>Sar</taxon>
        <taxon>Rhizaria</taxon>
        <taxon>Cercozoa</taxon>
        <taxon>Chlorarachniophyceae</taxon>
        <taxon>Lotharella</taxon>
    </lineage>
</organism>
<dbReference type="AlphaFoldDB" id="A0A0H5BHQ3"/>
<feature type="transmembrane region" description="Helical" evidence="1">
    <location>
        <begin position="350"/>
        <end position="373"/>
    </location>
</feature>
<feature type="transmembrane region" description="Helical" evidence="1">
    <location>
        <begin position="122"/>
        <end position="147"/>
    </location>
</feature>
<feature type="transmembrane region" description="Helical" evidence="1">
    <location>
        <begin position="168"/>
        <end position="189"/>
    </location>
</feature>
<feature type="transmembrane region" description="Helical" evidence="1">
    <location>
        <begin position="221"/>
        <end position="236"/>
    </location>
</feature>
<evidence type="ECO:0000256" key="1">
    <source>
        <dbReference type="SAM" id="Phobius"/>
    </source>
</evidence>
<evidence type="ECO:0000313" key="2">
    <source>
        <dbReference type="EMBL" id="BAS01678.1"/>
    </source>
</evidence>
<protein>
    <submittedName>
        <fullName evidence="2">Thylakoid preprotein translocase</fullName>
    </submittedName>
</protein>
<keyword evidence="1" id="KW-1133">Transmembrane helix</keyword>
<keyword evidence="1" id="KW-0472">Membrane</keyword>
<feature type="transmembrane region" description="Helical" evidence="1">
    <location>
        <begin position="404"/>
        <end position="430"/>
    </location>
</feature>
<sequence length="475" mass="55364">MHKLLSIKKLPKLSFNIYSCNFNNSFVINQHNIEKNNFKNSYLEFKKKSMILKNSKTPLINRYYPIISKITIIIFYFFLIKFFSNFQVFIIDTFGFKNTFNLDNMHALYNNSIQDGFFKIDILSLGLFVCINSKIILQLFLAQIKFLQNDIKENGLKGKIKLENLNKLMTILISYISSFFYFSFIWQFFDVINEFVHIIFILNILFGSLFILWISEQINDVEIGQGLSIIILYNLMMNLENKLSEIKLLNSNFSAVGYSLLYFLLVTFAFGLVLIQDSEKKLQIKYLQIKTQDMNVTKISHKKKNKFISIPIKANSSNVFSFILTFFLLQENFNTPLFHFLNQYSIYDKNLILIIKNTAVFSILVMFNTVFGIQQINLTDIVKNIQDQNISVLKINSTKNLKKYIVNYILSASMLSSLMLIILFNLLIFFENSSNLKIIRGITSNTVIIISGITIDVVKRLYVAVSFTCYDKIKL</sequence>
<proteinExistence type="predicted"/>
<feature type="transmembrane region" description="Helical" evidence="1">
    <location>
        <begin position="195"/>
        <end position="214"/>
    </location>
</feature>
<feature type="transmembrane region" description="Helical" evidence="1">
    <location>
        <begin position="256"/>
        <end position="275"/>
    </location>
</feature>
<feature type="transmembrane region" description="Helical" evidence="1">
    <location>
        <begin position="312"/>
        <end position="330"/>
    </location>
</feature>
<dbReference type="GO" id="GO:0016020">
    <property type="term" value="C:membrane"/>
    <property type="evidence" value="ECO:0007669"/>
    <property type="project" value="InterPro"/>
</dbReference>